<dbReference type="PANTHER" id="PTHR36454">
    <property type="entry name" value="LMO2823 PROTEIN"/>
    <property type="match status" value="1"/>
</dbReference>
<evidence type="ECO:0000313" key="1">
    <source>
        <dbReference type="EMBL" id="AUX39314.1"/>
    </source>
</evidence>
<evidence type="ECO:0000313" key="2">
    <source>
        <dbReference type="Proteomes" id="UP000238348"/>
    </source>
</evidence>
<dbReference type="Pfam" id="PF06245">
    <property type="entry name" value="DUF1015"/>
    <property type="match status" value="1"/>
</dbReference>
<proteinExistence type="predicted"/>
<dbReference type="OrthoDB" id="9781616at2"/>
<dbReference type="AlphaFoldDB" id="A0A2L0EJ74"/>
<evidence type="ECO:0008006" key="3">
    <source>
        <dbReference type="Google" id="ProtNLM"/>
    </source>
</evidence>
<dbReference type="RefSeq" id="WP_104977304.1">
    <property type="nucleotide sequence ID" value="NZ_CP012673.1"/>
</dbReference>
<reference evidence="1 2" key="1">
    <citation type="submission" date="2015-09" db="EMBL/GenBank/DDBJ databases">
        <title>Sorangium comparison.</title>
        <authorList>
            <person name="Zaburannyi N."/>
            <person name="Bunk B."/>
            <person name="Overmann J."/>
            <person name="Mueller R."/>
        </authorList>
    </citation>
    <scope>NUCLEOTIDE SEQUENCE [LARGE SCALE GENOMIC DNA]</scope>
    <source>
        <strain evidence="1 2">So ce26</strain>
    </source>
</reference>
<protein>
    <recommendedName>
        <fullName evidence="3">DUF1015 domain-containing protein</fullName>
    </recommendedName>
</protein>
<gene>
    <name evidence="1" type="ORF">SOCE26_007030</name>
</gene>
<dbReference type="InterPro" id="IPR008323">
    <property type="entry name" value="UCP033563"/>
</dbReference>
<dbReference type="PIRSF" id="PIRSF033563">
    <property type="entry name" value="UCP033563"/>
    <property type="match status" value="1"/>
</dbReference>
<accession>A0A2L0EJ74</accession>
<sequence length="407" mass="44647">MATVRPFRAYRPPQAHAARVASPPYDVLSTDEARALAAGGLHSFLHVSRPEIDLPEGTDEHDDAVYTRGAENLAALIASGDLAQDPEPHLYLYAQKMGDHRQIGVVGCASVAEYEQDTIKKHEKTRPDKEDDRTRHIEELGAHDEPVFLTYRADAGIDRAVAQAMQSPPIYDFTTADGVEHRLWVLGREATADLEERFHAIPTLYVADGHHRSAAAARVHRKLRGDGGEHDVFLAVVFPHDQMNIMPYNRVVRDLAGRGAEALLGALGERLDIAPARSGADAAPTGPRSFGLYLGGRWYAARVRPGSFDADDPVASLDCSICQDQILGPIFGVRDPRRDKHVDFVGGIRGIAELEQRVDSGAFTMAVHLYPTQIGELFAVSDAGLLMPPKSTWFEPKLRSGLFVHTF</sequence>
<dbReference type="EMBL" id="CP012673">
    <property type="protein sequence ID" value="AUX39314.1"/>
    <property type="molecule type" value="Genomic_DNA"/>
</dbReference>
<organism evidence="1 2">
    <name type="scientific">Sorangium cellulosum</name>
    <name type="common">Polyangium cellulosum</name>
    <dbReference type="NCBI Taxonomy" id="56"/>
    <lineage>
        <taxon>Bacteria</taxon>
        <taxon>Pseudomonadati</taxon>
        <taxon>Myxococcota</taxon>
        <taxon>Polyangia</taxon>
        <taxon>Polyangiales</taxon>
        <taxon>Polyangiaceae</taxon>
        <taxon>Sorangium</taxon>
    </lineage>
</organism>
<dbReference type="PANTHER" id="PTHR36454:SF1">
    <property type="entry name" value="DUF1015 DOMAIN-CONTAINING PROTEIN"/>
    <property type="match status" value="1"/>
</dbReference>
<name>A0A2L0EJ74_SORCE</name>
<dbReference type="Proteomes" id="UP000238348">
    <property type="component" value="Chromosome"/>
</dbReference>